<dbReference type="SUPFAM" id="SSF54076">
    <property type="entry name" value="RNase A-like"/>
    <property type="match status" value="1"/>
</dbReference>
<keyword evidence="6" id="KW-1185">Reference proteome</keyword>
<accession>A0AA97LCB6</accession>
<dbReference type="PANTHER" id="PTHR11437">
    <property type="entry name" value="RIBONUCLEASE"/>
    <property type="match status" value="1"/>
</dbReference>
<gene>
    <name evidence="7" type="primary">LOC129339573</name>
</gene>
<dbReference type="GO" id="GO:0003676">
    <property type="term" value="F:nucleic acid binding"/>
    <property type="evidence" value="ECO:0007669"/>
    <property type="project" value="InterPro"/>
</dbReference>
<dbReference type="InterPro" id="IPR023412">
    <property type="entry name" value="RNaseA_domain"/>
</dbReference>
<keyword evidence="4" id="KW-1015">Disulfide bond</keyword>
<dbReference type="AlphaFoldDB" id="A0AA97LCB6"/>
<reference evidence="7" key="1">
    <citation type="submission" date="2025-08" db="UniProtKB">
        <authorList>
            <consortium name="RefSeq"/>
        </authorList>
    </citation>
    <scope>IDENTIFICATION</scope>
    <source>
        <tissue evidence="7">Blood</tissue>
    </source>
</reference>
<name>A0AA97LCB6_EUBMA</name>
<dbReference type="GO" id="GO:0004540">
    <property type="term" value="F:RNA nuclease activity"/>
    <property type="evidence" value="ECO:0007669"/>
    <property type="project" value="TreeGrafter"/>
</dbReference>
<sequence length="156" mass="17716">MAEDSPVLLRGPFLSSSLLFLVLFLVSSVDNNKASYRRFLRRHIDPRRVLINPSYYCQHIMRARGLTSPTCMGKNIFIHARYRRIKIICGEGGRPFNNSASSDSIYSYTITTCHSTGGSPPNHCKYRGRSERRRIRVACFKGVPVDLIRILHSASP</sequence>
<dbReference type="KEGG" id="emc:129339573"/>
<organism evidence="6 7">
    <name type="scientific">Eublepharis macularius</name>
    <name type="common">Leopard gecko</name>
    <name type="synonym">Cyrtodactylus macularius</name>
    <dbReference type="NCBI Taxonomy" id="481883"/>
    <lineage>
        <taxon>Eukaryota</taxon>
        <taxon>Metazoa</taxon>
        <taxon>Chordata</taxon>
        <taxon>Craniata</taxon>
        <taxon>Vertebrata</taxon>
        <taxon>Euteleostomi</taxon>
        <taxon>Lepidosauria</taxon>
        <taxon>Squamata</taxon>
        <taxon>Bifurcata</taxon>
        <taxon>Gekkota</taxon>
        <taxon>Eublepharidae</taxon>
        <taxon>Eublepharinae</taxon>
        <taxon>Eublepharis</taxon>
    </lineage>
</organism>
<evidence type="ECO:0000256" key="4">
    <source>
        <dbReference type="ARBA" id="ARBA00023157"/>
    </source>
</evidence>
<evidence type="ECO:0000313" key="6">
    <source>
        <dbReference type="Proteomes" id="UP001190640"/>
    </source>
</evidence>
<dbReference type="Proteomes" id="UP001190640">
    <property type="component" value="Chromosome 12"/>
</dbReference>
<feature type="domain" description="Ribonuclease A-domain" evidence="5">
    <location>
        <begin position="32"/>
        <end position="151"/>
    </location>
</feature>
<dbReference type="RefSeq" id="XP_054850129.1">
    <property type="nucleotide sequence ID" value="XM_054994154.1"/>
</dbReference>
<evidence type="ECO:0000259" key="5">
    <source>
        <dbReference type="SMART" id="SM00092"/>
    </source>
</evidence>
<dbReference type="GO" id="GO:0005576">
    <property type="term" value="C:extracellular region"/>
    <property type="evidence" value="ECO:0007669"/>
    <property type="project" value="UniProtKB-SubCell"/>
</dbReference>
<evidence type="ECO:0000256" key="3">
    <source>
        <dbReference type="ARBA" id="ARBA00022525"/>
    </source>
</evidence>
<dbReference type="GeneID" id="129339573"/>
<protein>
    <submittedName>
        <fullName evidence="7">Ribonuclease-like</fullName>
    </submittedName>
</protein>
<dbReference type="InterPro" id="IPR036816">
    <property type="entry name" value="RNaseA-like_dom_sf"/>
</dbReference>
<dbReference type="SMART" id="SM00092">
    <property type="entry name" value="RNAse_Pc"/>
    <property type="match status" value="1"/>
</dbReference>
<dbReference type="Pfam" id="PF00074">
    <property type="entry name" value="RnaseA"/>
    <property type="match status" value="1"/>
</dbReference>
<evidence type="ECO:0000256" key="2">
    <source>
        <dbReference type="ARBA" id="ARBA00005600"/>
    </source>
</evidence>
<comment type="similarity">
    <text evidence="2">Belongs to the pancreatic ribonuclease family.</text>
</comment>
<dbReference type="PRINTS" id="PR00794">
    <property type="entry name" value="RIBONUCLEASE"/>
</dbReference>
<comment type="subcellular location">
    <subcellularLocation>
        <location evidence="1">Secreted</location>
    </subcellularLocation>
</comment>
<dbReference type="InterPro" id="IPR001427">
    <property type="entry name" value="RNaseA"/>
</dbReference>
<dbReference type="PANTHER" id="PTHR11437:SF10">
    <property type="entry name" value="ANGIOGENIN-RELATED"/>
    <property type="match status" value="1"/>
</dbReference>
<proteinExistence type="inferred from homology"/>
<keyword evidence="3" id="KW-0964">Secreted</keyword>
<evidence type="ECO:0000313" key="7">
    <source>
        <dbReference type="RefSeq" id="XP_054850129.1"/>
    </source>
</evidence>
<evidence type="ECO:0000256" key="1">
    <source>
        <dbReference type="ARBA" id="ARBA00004613"/>
    </source>
</evidence>
<dbReference type="GO" id="GO:0050830">
    <property type="term" value="P:defense response to Gram-positive bacterium"/>
    <property type="evidence" value="ECO:0007669"/>
    <property type="project" value="TreeGrafter"/>
</dbReference>
<dbReference type="Gene3D" id="3.10.130.10">
    <property type="entry name" value="Ribonuclease A-like domain"/>
    <property type="match status" value="1"/>
</dbReference>